<dbReference type="PRINTS" id="PR01998">
    <property type="entry name" value="MTP2STAPHYLO"/>
</dbReference>
<dbReference type="RefSeq" id="WP_118989828.1">
    <property type="nucleotide sequence ID" value="NZ_CP023434.1"/>
</dbReference>
<name>A0A347WIJ9_9LACT</name>
<dbReference type="InterPro" id="IPR011855">
    <property type="entry name" value="Phgtail_TP901_1"/>
</dbReference>
<sequence>MNKEEVQTVQGMAKFLLMRILGEDGDATKIANQTTHSTSSSRDVNSQSTKDGTKRTLGAVEQEIEASVLLSTNDDVDKLKEAHEEGKIVELWDINSVVKNVEGKYKATYYQGYISDIEDEAPSDDGIEVSITFAIEGVGQRGYTALSVAQEAVIQYAFVEAVAGTANEALAGAGIADEGITGVGTDSESLRSLDNAPTNPTETVS</sequence>
<protein>
    <submittedName>
        <fullName evidence="2">Phage major tail protein, TP901-1 family</fullName>
    </submittedName>
</protein>
<dbReference type="Proteomes" id="UP000263232">
    <property type="component" value="Chromosome"/>
</dbReference>
<accession>A0A347WIJ9</accession>
<dbReference type="Pfam" id="PF06199">
    <property type="entry name" value="Phage_tail_2"/>
    <property type="match status" value="1"/>
</dbReference>
<dbReference type="PRINTS" id="PR01997">
    <property type="entry name" value="MTP2FAMILY"/>
</dbReference>
<proteinExistence type="predicted"/>
<dbReference type="OrthoDB" id="2044969at2"/>
<dbReference type="EMBL" id="CP023434">
    <property type="protein sequence ID" value="AXY24906.1"/>
    <property type="molecule type" value="Genomic_DNA"/>
</dbReference>
<evidence type="ECO:0000313" key="3">
    <source>
        <dbReference type="Proteomes" id="UP000263232"/>
    </source>
</evidence>
<feature type="region of interest" description="Disordered" evidence="1">
    <location>
        <begin position="28"/>
        <end position="57"/>
    </location>
</feature>
<organism evidence="2 3">
    <name type="scientific">Suicoccus acidiformans</name>
    <dbReference type="NCBI Taxonomy" id="2036206"/>
    <lineage>
        <taxon>Bacteria</taxon>
        <taxon>Bacillati</taxon>
        <taxon>Bacillota</taxon>
        <taxon>Bacilli</taxon>
        <taxon>Lactobacillales</taxon>
        <taxon>Aerococcaceae</taxon>
        <taxon>Suicoccus</taxon>
    </lineage>
</organism>
<dbReference type="KEGG" id="abae:CL176_02075"/>
<evidence type="ECO:0000256" key="1">
    <source>
        <dbReference type="SAM" id="MobiDB-lite"/>
    </source>
</evidence>
<dbReference type="NCBIfam" id="TIGR02126">
    <property type="entry name" value="phgtail_TP901_1"/>
    <property type="match status" value="1"/>
</dbReference>
<dbReference type="InterPro" id="IPR022345">
    <property type="entry name" value="Phage_69_Orf23_MTP"/>
</dbReference>
<dbReference type="AlphaFoldDB" id="A0A347WIJ9"/>
<keyword evidence="3" id="KW-1185">Reference proteome</keyword>
<evidence type="ECO:0000313" key="2">
    <source>
        <dbReference type="EMBL" id="AXY24906.1"/>
    </source>
</evidence>
<feature type="compositionally biased region" description="Polar residues" evidence="1">
    <location>
        <begin position="30"/>
        <end position="50"/>
    </location>
</feature>
<feature type="region of interest" description="Disordered" evidence="1">
    <location>
        <begin position="185"/>
        <end position="205"/>
    </location>
</feature>
<gene>
    <name evidence="2" type="ORF">CL176_02075</name>
</gene>
<reference evidence="2 3" key="1">
    <citation type="submission" date="2017-09" db="EMBL/GenBank/DDBJ databases">
        <title>Complete genome sequence of Oxytococcus suis strain ZY16052.</title>
        <authorList>
            <person name="Li F."/>
        </authorList>
    </citation>
    <scope>NUCLEOTIDE SEQUENCE [LARGE SCALE GENOMIC DNA]</scope>
    <source>
        <strain evidence="2 3">ZY16052</strain>
    </source>
</reference>